<dbReference type="EC" id="1.2.7.3" evidence="6"/>
<sequence length="591" mass="60411">MRRRLARRTFAMAASSVSIALTGSGGAGVMTSGRLLLDAAARAGLYGLMTRSLGPQIRGGESAALLRLGNRPIEGPDDVCDLLVAVDWGNIERFSAEIPLGEHSLIIADPAQGPVPAVIARANPRVVSVPLKDLAESVPQGRVNMVALGLAGTLLGLSAAGIEGVLAGLLTRKGEAVMASARAAVAVGVKAAASVTGAPRLDLADVPAGRVKWSISGNDATGLGCLRGGVRFVAAYPITPATEILEWLAVNLPRVGGALVQAEDELASINMILGASFGGVPAMTATSGPGLALMTESLGLGVAAEVPIVVCNVMRGGPSTGIPTKSEQSDLNIALYGLHGDAPHVVTAATSIADCLFTAQWSVGLAEALQVPVIMLTDQAMGQARAVIDAPTDPGLTSQRLTAPAAPDALAYQRYALTPSGVSPMAIPGTPGCAYTADGLEHSPRGTPSTQAAHHQEQLDKRQRKLATHDYGSAWAEVEGEGDTVIVTWGSLTGAARDAAQRLTAAGTPTRLISLRLLAPLQTEALSALVAGKRVLVVEQSHSGQFFGHLRAHGALPADARSLARPGPVPLRPHEIVAAIAAWEKGAANAA</sequence>
<keyword evidence="1 6" id="KW-0560">Oxidoreductase</keyword>
<feature type="region of interest" description="Disordered" evidence="2">
    <location>
        <begin position="440"/>
        <end position="462"/>
    </location>
</feature>
<dbReference type="SUPFAM" id="SSF52518">
    <property type="entry name" value="Thiamin diphosphate-binding fold (THDP-binding)"/>
    <property type="match status" value="1"/>
</dbReference>
<feature type="domain" description="Pyruvate flavodoxin/ferredoxin oxidoreductase pyrimidine binding" evidence="4">
    <location>
        <begin position="224"/>
        <end position="457"/>
    </location>
</feature>
<feature type="domain" description="Pyruvate/ketoisovalerate oxidoreductase catalytic" evidence="3">
    <location>
        <begin position="25"/>
        <end position="186"/>
    </location>
</feature>
<keyword evidence="7" id="KW-1185">Reference proteome</keyword>
<name>H6SMP8_PARPM</name>
<dbReference type="FunFam" id="3.40.50.970:FF:000022">
    <property type="entry name" value="2-oxoglutarate ferredoxin oxidoreductase alpha subunit"/>
    <property type="match status" value="1"/>
</dbReference>
<dbReference type="eggNOG" id="COG1014">
    <property type="taxonomic scope" value="Bacteria"/>
</dbReference>
<dbReference type="SUPFAM" id="SSF52922">
    <property type="entry name" value="TK C-terminal domain-like"/>
    <property type="match status" value="1"/>
</dbReference>
<dbReference type="Pfam" id="PF01855">
    <property type="entry name" value="POR_N"/>
    <property type="match status" value="1"/>
</dbReference>
<dbReference type="SUPFAM" id="SSF53323">
    <property type="entry name" value="Pyruvate-ferredoxin oxidoreductase, PFOR, domain III"/>
    <property type="match status" value="1"/>
</dbReference>
<evidence type="ECO:0000259" key="5">
    <source>
        <dbReference type="Pfam" id="PF02780"/>
    </source>
</evidence>
<proteinExistence type="predicted"/>
<dbReference type="NCBIfam" id="TIGR03710">
    <property type="entry name" value="OAFO_sf"/>
    <property type="match status" value="1"/>
</dbReference>
<dbReference type="Gene3D" id="3.40.920.10">
    <property type="entry name" value="Pyruvate-ferredoxin oxidoreductase, PFOR, domain III"/>
    <property type="match status" value="1"/>
</dbReference>
<dbReference type="HOGENOM" id="CLU_017038_1_0_5"/>
<dbReference type="InterPro" id="IPR033248">
    <property type="entry name" value="Transketolase_C"/>
</dbReference>
<dbReference type="Pfam" id="PF01558">
    <property type="entry name" value="POR"/>
    <property type="match status" value="1"/>
</dbReference>
<dbReference type="InterPro" id="IPR019752">
    <property type="entry name" value="Pyrv/ketoisovalerate_OxRed_cat"/>
</dbReference>
<dbReference type="PATRIC" id="fig|1150469.3.peg.2907"/>
<dbReference type="Gene3D" id="3.40.50.920">
    <property type="match status" value="1"/>
</dbReference>
<dbReference type="InterPro" id="IPR050722">
    <property type="entry name" value="Pyruvate:ferred/Flavod_OxRd"/>
</dbReference>
<dbReference type="InterPro" id="IPR002880">
    <property type="entry name" value="Pyrv_Fd/Flavodoxin_OxRdtase_N"/>
</dbReference>
<organism evidence="6 7">
    <name type="scientific">Pararhodospirillum photometricum DSM 122</name>
    <dbReference type="NCBI Taxonomy" id="1150469"/>
    <lineage>
        <taxon>Bacteria</taxon>
        <taxon>Pseudomonadati</taxon>
        <taxon>Pseudomonadota</taxon>
        <taxon>Alphaproteobacteria</taxon>
        <taxon>Rhodospirillales</taxon>
        <taxon>Rhodospirillaceae</taxon>
        <taxon>Pararhodospirillum</taxon>
    </lineage>
</organism>
<protein>
    <submittedName>
        <fullName evidence="6">2-oxoglutarate synthase, alpha subunit</fullName>
        <ecNumber evidence="6">1.2.7.3</ecNumber>
    </submittedName>
</protein>
<dbReference type="GO" id="GO:0047553">
    <property type="term" value="F:2-oxoglutarate synthase activity"/>
    <property type="evidence" value="ECO:0007669"/>
    <property type="project" value="UniProtKB-EC"/>
</dbReference>
<dbReference type="CDD" id="cd07034">
    <property type="entry name" value="TPP_PYR_PFOR_IOR-alpha_like"/>
    <property type="match status" value="1"/>
</dbReference>
<evidence type="ECO:0000313" key="7">
    <source>
        <dbReference type="Proteomes" id="UP000033220"/>
    </source>
</evidence>
<dbReference type="AlphaFoldDB" id="H6SMP8"/>
<dbReference type="STRING" id="1150469.RSPPHO_02557"/>
<dbReference type="KEGG" id="rpm:RSPPHO_02557"/>
<dbReference type="InterPro" id="IPR029061">
    <property type="entry name" value="THDP-binding"/>
</dbReference>
<evidence type="ECO:0000259" key="3">
    <source>
        <dbReference type="Pfam" id="PF01558"/>
    </source>
</evidence>
<evidence type="ECO:0000256" key="1">
    <source>
        <dbReference type="ARBA" id="ARBA00023002"/>
    </source>
</evidence>
<dbReference type="PANTHER" id="PTHR32154:SF20">
    <property type="entry name" value="2-OXOGLUTARATE OXIDOREDUCTASE SUBUNIT KORA"/>
    <property type="match status" value="1"/>
</dbReference>
<feature type="domain" description="Transketolase C-terminal" evidence="5">
    <location>
        <begin position="480"/>
        <end position="540"/>
    </location>
</feature>
<dbReference type="Gene3D" id="3.40.50.970">
    <property type="match status" value="1"/>
</dbReference>
<dbReference type="eggNOG" id="COG0674">
    <property type="taxonomic scope" value="Bacteria"/>
</dbReference>
<dbReference type="Pfam" id="PF02780">
    <property type="entry name" value="Transketolase_C"/>
    <property type="match status" value="1"/>
</dbReference>
<evidence type="ECO:0000256" key="2">
    <source>
        <dbReference type="SAM" id="MobiDB-lite"/>
    </source>
</evidence>
<accession>H6SMP8</accession>
<dbReference type="InterPro" id="IPR009014">
    <property type="entry name" value="Transketo_C/PFOR_II"/>
</dbReference>
<dbReference type="InterPro" id="IPR002869">
    <property type="entry name" value="Pyrv_flavodox_OxRed_cen"/>
</dbReference>
<dbReference type="GO" id="GO:0006979">
    <property type="term" value="P:response to oxidative stress"/>
    <property type="evidence" value="ECO:0007669"/>
    <property type="project" value="TreeGrafter"/>
</dbReference>
<dbReference type="PANTHER" id="PTHR32154">
    <property type="entry name" value="PYRUVATE-FLAVODOXIN OXIDOREDUCTASE-RELATED"/>
    <property type="match status" value="1"/>
</dbReference>
<reference evidence="6 7" key="1">
    <citation type="submission" date="2012-02" db="EMBL/GenBank/DDBJ databases">
        <title>Shotgun genome sequence of Phaeospirillum photometricum DSM 122.</title>
        <authorList>
            <person name="Duquesne K."/>
            <person name="Sturgis J."/>
        </authorList>
    </citation>
    <scope>NUCLEOTIDE SEQUENCE [LARGE SCALE GENOMIC DNA]</scope>
    <source>
        <strain evidence="7">DSM122</strain>
    </source>
</reference>
<gene>
    <name evidence="6" type="ORF">RSPPHO_02557</name>
</gene>
<dbReference type="EMBL" id="HE663493">
    <property type="protein sequence ID" value="CCG09183.1"/>
    <property type="molecule type" value="Genomic_DNA"/>
</dbReference>
<dbReference type="InterPro" id="IPR022367">
    <property type="entry name" value="2-oxoacid/accept_OxRdtase_asu"/>
</dbReference>
<evidence type="ECO:0000313" key="6">
    <source>
        <dbReference type="EMBL" id="CCG09183.1"/>
    </source>
</evidence>
<dbReference type="Proteomes" id="UP000033220">
    <property type="component" value="Chromosome DSM 122"/>
</dbReference>
<evidence type="ECO:0000259" key="4">
    <source>
        <dbReference type="Pfam" id="PF01855"/>
    </source>
</evidence>